<dbReference type="RefSeq" id="WP_098824474.1">
    <property type="nucleotide sequence ID" value="NZ_BCMJ01000004.1"/>
</dbReference>
<dbReference type="Proteomes" id="UP000223370">
    <property type="component" value="Unassembled WGS sequence"/>
</dbReference>
<proteinExistence type="predicted"/>
<organism evidence="1 2">
    <name type="scientific">Secundilactobacillus silagincola</name>
    <dbReference type="NCBI Taxonomy" id="1714681"/>
    <lineage>
        <taxon>Bacteria</taxon>
        <taxon>Bacillati</taxon>
        <taxon>Bacillota</taxon>
        <taxon>Bacilli</taxon>
        <taxon>Lactobacillales</taxon>
        <taxon>Lactobacillaceae</taxon>
        <taxon>Secundilactobacillus</taxon>
    </lineage>
</organism>
<dbReference type="OrthoDB" id="2299413at2"/>
<comment type="caution">
    <text evidence="1">The sequence shown here is derived from an EMBL/GenBank/DDBJ whole genome shotgun (WGS) entry which is preliminary data.</text>
</comment>
<accession>A0A1Z5J1X9</accession>
<gene>
    <name evidence="1" type="ORF">IWT5_01206</name>
</gene>
<dbReference type="Gene3D" id="3.40.1620.10">
    <property type="entry name" value="YefM-like domain"/>
    <property type="match status" value="1"/>
</dbReference>
<evidence type="ECO:0000313" key="2">
    <source>
        <dbReference type="Proteomes" id="UP000223370"/>
    </source>
</evidence>
<evidence type="ECO:0008006" key="3">
    <source>
        <dbReference type="Google" id="ProtNLM"/>
    </source>
</evidence>
<dbReference type="AlphaFoldDB" id="A0A1Z5J1X9"/>
<dbReference type="EMBL" id="BCMJ01000004">
    <property type="protein sequence ID" value="GAX08055.1"/>
    <property type="molecule type" value="Genomic_DNA"/>
</dbReference>
<evidence type="ECO:0000313" key="1">
    <source>
        <dbReference type="EMBL" id="GAX08055.1"/>
    </source>
</evidence>
<name>A0A1Z5J1X9_9LACO</name>
<keyword evidence="2" id="KW-1185">Reference proteome</keyword>
<sequence>MDTYTLSNFYKHQRTIFETLDKAKKPIEITTVKTKSNGANKGYVLMSKDVYQQLIATQDKQLRQAELDIRSYALNHNPKVPANKDEMEKWLSKD</sequence>
<reference evidence="1 2" key="1">
    <citation type="submission" date="2015-11" db="EMBL/GenBank/DDBJ databases">
        <title>Draft genome sequences of new species of the genus Lactobacillus isolated from orchardgrass silage.</title>
        <authorList>
            <person name="Tohno M."/>
            <person name="Tanizawa Y."/>
            <person name="Arita M."/>
        </authorList>
    </citation>
    <scope>NUCLEOTIDE SEQUENCE [LARGE SCALE GENOMIC DNA]</scope>
    <source>
        <strain evidence="1 2">IWT5</strain>
    </source>
</reference>
<protein>
    <recommendedName>
        <fullName evidence="3">Antitoxin</fullName>
    </recommendedName>
</protein>